<organism evidence="1 2">
    <name type="scientific">Actinoallomurus spadix</name>
    <dbReference type="NCBI Taxonomy" id="79912"/>
    <lineage>
        <taxon>Bacteria</taxon>
        <taxon>Bacillati</taxon>
        <taxon>Actinomycetota</taxon>
        <taxon>Actinomycetes</taxon>
        <taxon>Streptosporangiales</taxon>
        <taxon>Thermomonosporaceae</taxon>
        <taxon>Actinoallomurus</taxon>
    </lineage>
</organism>
<protein>
    <recommendedName>
        <fullName evidence="3">XRE family transcriptional regulator</fullName>
    </recommendedName>
</protein>
<comment type="caution">
    <text evidence="1">The sequence shown here is derived from an EMBL/GenBank/DDBJ whole genome shotgun (WGS) entry which is preliminary data.</text>
</comment>
<evidence type="ECO:0000313" key="1">
    <source>
        <dbReference type="EMBL" id="GAA0373573.1"/>
    </source>
</evidence>
<sequence length="288" mass="32619">MNDDELLARVAAVQTVEELADCLSELRRSQRPQPSLRELEQWGAGHHRPLPTTTVHEVLKGVRPPRPSLLRSLLAAFQVHGEHRVRVWLEALDRVQSDRGSPRRRGRSGQELGPVSAARFFSERQDVNEVAERIGAAREEALLWGAVLPMYLPYLRPFIRTALARGVLVRVLLITPAGAAMTMAALRSADSGIGHLQEALRNNLDILHRLEAELPGLQVRLIDYLPPYTLYAYDPGLPDGRMDLRLMSFHGDYGTRPGFSLQRVRDEDWFTYFYEQFTLVWKAARPGT</sequence>
<gene>
    <name evidence="1" type="ORF">GCM10010151_74540</name>
</gene>
<dbReference type="Proteomes" id="UP001501822">
    <property type="component" value="Unassembled WGS sequence"/>
</dbReference>
<dbReference type="EMBL" id="BAAABM010000076">
    <property type="protein sequence ID" value="GAA0373573.1"/>
    <property type="molecule type" value="Genomic_DNA"/>
</dbReference>
<accession>A0ABP3HLI2</accession>
<evidence type="ECO:0000313" key="2">
    <source>
        <dbReference type="Proteomes" id="UP001501822"/>
    </source>
</evidence>
<dbReference type="RefSeq" id="WP_252810962.1">
    <property type="nucleotide sequence ID" value="NZ_BAAABM010000076.1"/>
</dbReference>
<evidence type="ECO:0008006" key="3">
    <source>
        <dbReference type="Google" id="ProtNLM"/>
    </source>
</evidence>
<reference evidence="2" key="1">
    <citation type="journal article" date="2019" name="Int. J. Syst. Evol. Microbiol.">
        <title>The Global Catalogue of Microorganisms (GCM) 10K type strain sequencing project: providing services to taxonomists for standard genome sequencing and annotation.</title>
        <authorList>
            <consortium name="The Broad Institute Genomics Platform"/>
            <consortium name="The Broad Institute Genome Sequencing Center for Infectious Disease"/>
            <person name="Wu L."/>
            <person name="Ma J."/>
        </authorList>
    </citation>
    <scope>NUCLEOTIDE SEQUENCE [LARGE SCALE GENOMIC DNA]</scope>
    <source>
        <strain evidence="2">JCM 3146</strain>
    </source>
</reference>
<proteinExistence type="predicted"/>
<name>A0ABP3HLI2_9ACTN</name>
<keyword evidence="2" id="KW-1185">Reference proteome</keyword>